<keyword evidence="2" id="KW-1185">Reference proteome</keyword>
<dbReference type="EMBL" id="JAHRIM010011016">
    <property type="protein sequence ID" value="MEQ2260676.1"/>
    <property type="molecule type" value="Genomic_DNA"/>
</dbReference>
<gene>
    <name evidence="1" type="ORF">XENORESO_022245</name>
</gene>
<reference evidence="1 2" key="1">
    <citation type="submission" date="2021-06" db="EMBL/GenBank/DDBJ databases">
        <authorList>
            <person name="Palmer J.M."/>
        </authorList>
    </citation>
    <scope>NUCLEOTIDE SEQUENCE [LARGE SCALE GENOMIC DNA]</scope>
    <source>
        <strain evidence="1 2">XR_2019</strain>
        <tissue evidence="1">Muscle</tissue>
    </source>
</reference>
<accession>A0ABV0VW84</accession>
<sequence length="56" mass="6414">EWLINEKQLDVFGMKLPTGFQLIGQVVCICTWDVNVTQSKLFWLCPSDASTLRVQL</sequence>
<dbReference type="Proteomes" id="UP001444071">
    <property type="component" value="Unassembled WGS sequence"/>
</dbReference>
<name>A0ABV0VW84_9TELE</name>
<organism evidence="1 2">
    <name type="scientific">Xenotaenia resolanae</name>
    <dbReference type="NCBI Taxonomy" id="208358"/>
    <lineage>
        <taxon>Eukaryota</taxon>
        <taxon>Metazoa</taxon>
        <taxon>Chordata</taxon>
        <taxon>Craniata</taxon>
        <taxon>Vertebrata</taxon>
        <taxon>Euteleostomi</taxon>
        <taxon>Actinopterygii</taxon>
        <taxon>Neopterygii</taxon>
        <taxon>Teleostei</taxon>
        <taxon>Neoteleostei</taxon>
        <taxon>Acanthomorphata</taxon>
        <taxon>Ovalentaria</taxon>
        <taxon>Atherinomorphae</taxon>
        <taxon>Cyprinodontiformes</taxon>
        <taxon>Goodeidae</taxon>
        <taxon>Xenotaenia</taxon>
    </lineage>
</organism>
<evidence type="ECO:0000313" key="2">
    <source>
        <dbReference type="Proteomes" id="UP001444071"/>
    </source>
</evidence>
<proteinExistence type="predicted"/>
<evidence type="ECO:0000313" key="1">
    <source>
        <dbReference type="EMBL" id="MEQ2260676.1"/>
    </source>
</evidence>
<protein>
    <submittedName>
        <fullName evidence="1">Uncharacterized protein</fullName>
    </submittedName>
</protein>
<feature type="non-terminal residue" evidence="1">
    <location>
        <position position="1"/>
    </location>
</feature>
<comment type="caution">
    <text evidence="1">The sequence shown here is derived from an EMBL/GenBank/DDBJ whole genome shotgun (WGS) entry which is preliminary data.</text>
</comment>